<dbReference type="EMBL" id="JAPWDQ010000002">
    <property type="protein sequence ID" value="KAJ5492753.1"/>
    <property type="molecule type" value="Genomic_DNA"/>
</dbReference>
<comment type="caution">
    <text evidence="2">The sequence shown here is derived from an EMBL/GenBank/DDBJ whole genome shotgun (WGS) entry which is preliminary data.</text>
</comment>
<gene>
    <name evidence="2" type="ORF">N7539_001499</name>
</gene>
<accession>A0A9W9XGS8</accession>
<dbReference type="RefSeq" id="XP_056793133.1">
    <property type="nucleotide sequence ID" value="XM_056931102.1"/>
</dbReference>
<keyword evidence="3" id="KW-1185">Reference proteome</keyword>
<reference evidence="2" key="1">
    <citation type="submission" date="2022-12" db="EMBL/GenBank/DDBJ databases">
        <authorList>
            <person name="Petersen C."/>
        </authorList>
    </citation>
    <scope>NUCLEOTIDE SEQUENCE</scope>
    <source>
        <strain evidence="2">IBT 30728</strain>
    </source>
</reference>
<proteinExistence type="predicted"/>
<feature type="compositionally biased region" description="Low complexity" evidence="1">
    <location>
        <begin position="69"/>
        <end position="79"/>
    </location>
</feature>
<dbReference type="Proteomes" id="UP001148312">
    <property type="component" value="Unassembled WGS sequence"/>
</dbReference>
<reference evidence="2" key="2">
    <citation type="journal article" date="2023" name="IMA Fungus">
        <title>Comparative genomic study of the Penicillium genus elucidates a diverse pangenome and 15 lateral gene transfer events.</title>
        <authorList>
            <person name="Petersen C."/>
            <person name="Sorensen T."/>
            <person name="Nielsen M.R."/>
            <person name="Sondergaard T.E."/>
            <person name="Sorensen J.L."/>
            <person name="Fitzpatrick D.A."/>
            <person name="Frisvad J.C."/>
            <person name="Nielsen K.L."/>
        </authorList>
    </citation>
    <scope>NUCLEOTIDE SEQUENCE</scope>
    <source>
        <strain evidence="2">IBT 30728</strain>
    </source>
</reference>
<name>A0A9W9XGS8_9EURO</name>
<evidence type="ECO:0000313" key="3">
    <source>
        <dbReference type="Proteomes" id="UP001148312"/>
    </source>
</evidence>
<dbReference type="GeneID" id="81621351"/>
<evidence type="ECO:0000313" key="2">
    <source>
        <dbReference type="EMBL" id="KAJ5492753.1"/>
    </source>
</evidence>
<evidence type="ECO:0000256" key="1">
    <source>
        <dbReference type="SAM" id="MobiDB-lite"/>
    </source>
</evidence>
<protein>
    <submittedName>
        <fullName evidence="2">Uncharacterized protein</fullName>
    </submittedName>
</protein>
<organism evidence="2 3">
    <name type="scientific">Penicillium diatomitis</name>
    <dbReference type="NCBI Taxonomy" id="2819901"/>
    <lineage>
        <taxon>Eukaryota</taxon>
        <taxon>Fungi</taxon>
        <taxon>Dikarya</taxon>
        <taxon>Ascomycota</taxon>
        <taxon>Pezizomycotina</taxon>
        <taxon>Eurotiomycetes</taxon>
        <taxon>Eurotiomycetidae</taxon>
        <taxon>Eurotiales</taxon>
        <taxon>Aspergillaceae</taxon>
        <taxon>Penicillium</taxon>
    </lineage>
</organism>
<sequence>MRSIKNQKGLWKPHNGKSVDNLVVILYRPSARTTTWERDARPSSITRRGCQIVVDTRVGREALLQLSSQLPAPSSQLSARAPQRPTGGTRVAAKKRLAPGSGLVPEF</sequence>
<dbReference type="AlphaFoldDB" id="A0A9W9XGS8"/>
<feature type="region of interest" description="Disordered" evidence="1">
    <location>
        <begin position="69"/>
        <end position="107"/>
    </location>
</feature>